<name>A0A3B0LVK1_9GAMM</name>
<dbReference type="PANTHER" id="PTHR11092">
    <property type="entry name" value="SUGAR NUCLEOTIDE EPIMERASE RELATED"/>
    <property type="match status" value="1"/>
</dbReference>
<evidence type="ECO:0000313" key="4">
    <source>
        <dbReference type="EMBL" id="SSW94572.1"/>
    </source>
</evidence>
<reference evidence="4" key="1">
    <citation type="submission" date="2018-04" db="EMBL/GenBank/DDBJ databases">
        <authorList>
            <person name="Go L.Y."/>
            <person name="Mitchell J.A."/>
        </authorList>
    </citation>
    <scope>NUCLEOTIDE SEQUENCE</scope>
    <source>
        <strain evidence="4">ARTV</strain>
    </source>
</reference>
<dbReference type="PANTHER" id="PTHR11092:SF0">
    <property type="entry name" value="EPIMERASE FAMILY PROTEIN SDR39U1"/>
    <property type="match status" value="1"/>
</dbReference>
<gene>
    <name evidence="4" type="ORF">ARTV_0091</name>
</gene>
<dbReference type="EMBL" id="UFQR01000001">
    <property type="protein sequence ID" value="SSW94572.1"/>
    <property type="molecule type" value="Genomic_DNA"/>
</dbReference>
<dbReference type="Pfam" id="PF01370">
    <property type="entry name" value="Epimerase"/>
    <property type="match status" value="1"/>
</dbReference>
<dbReference type="InterPro" id="IPR001509">
    <property type="entry name" value="Epimerase_deHydtase"/>
</dbReference>
<dbReference type="InterPro" id="IPR013549">
    <property type="entry name" value="DUF1731"/>
</dbReference>
<dbReference type="AlphaFoldDB" id="A0A3B0LVK1"/>
<dbReference type="CDD" id="cd05242">
    <property type="entry name" value="SDR_a8"/>
    <property type="match status" value="1"/>
</dbReference>
<sequence>MRIFITGSTGLIGSRLVQQLVIHSHTITVLSRSCQKVYTLFGQHVDCLTSLNEINNLDGFDAIVNLAGEPIANKPWTKEQKIILCESRWKMTERLSQLIKDSKKPPKTFISGSAVGYYGDQGQSVVTESDMPHAEFTYKLCQKWESLALEAESDKTRVCLLRTGVVLAKEGGVLKKLLPIFKAGLGGPIGKGKQYIPWIHIDDVINAINYLLESPSLSGAFNITSPYPVHNDQFSAILAEVLNRPAVIRTPEFVIKSIMGESAALMLGGQQAIPKRLEEAGFKFHYIELKEALESLLLTTSQESIT</sequence>
<accession>A0A3B0LVK1</accession>
<comment type="similarity">
    <text evidence="1">Belongs to the NAD(P)-dependent epimerase/dehydratase family. SDR39U1 subfamily.</text>
</comment>
<evidence type="ECO:0000256" key="1">
    <source>
        <dbReference type="ARBA" id="ARBA00009353"/>
    </source>
</evidence>
<organism evidence="4">
    <name type="scientific">Arsenophonus endosymbiont of Trialeurodes vaporariorum</name>
    <dbReference type="NCBI Taxonomy" id="235567"/>
    <lineage>
        <taxon>Bacteria</taxon>
        <taxon>Pseudomonadati</taxon>
        <taxon>Pseudomonadota</taxon>
        <taxon>Gammaproteobacteria</taxon>
        <taxon>Enterobacterales</taxon>
        <taxon>Morganellaceae</taxon>
        <taxon>Arsenophonus</taxon>
    </lineage>
</organism>
<dbReference type="SUPFAM" id="SSF51735">
    <property type="entry name" value="NAD(P)-binding Rossmann-fold domains"/>
    <property type="match status" value="1"/>
</dbReference>
<dbReference type="NCBIfam" id="TIGR01777">
    <property type="entry name" value="yfcH"/>
    <property type="match status" value="1"/>
</dbReference>
<dbReference type="Gene3D" id="3.40.50.720">
    <property type="entry name" value="NAD(P)-binding Rossmann-like Domain"/>
    <property type="match status" value="1"/>
</dbReference>
<evidence type="ECO:0000259" key="3">
    <source>
        <dbReference type="Pfam" id="PF08338"/>
    </source>
</evidence>
<feature type="domain" description="DUF1731" evidence="3">
    <location>
        <begin position="250"/>
        <end position="296"/>
    </location>
</feature>
<evidence type="ECO:0000259" key="2">
    <source>
        <dbReference type="Pfam" id="PF01370"/>
    </source>
</evidence>
<dbReference type="Pfam" id="PF08338">
    <property type="entry name" value="DUF1731"/>
    <property type="match status" value="1"/>
</dbReference>
<dbReference type="InterPro" id="IPR036291">
    <property type="entry name" value="NAD(P)-bd_dom_sf"/>
</dbReference>
<proteinExistence type="inferred from homology"/>
<feature type="domain" description="NAD-dependent epimerase/dehydratase" evidence="2">
    <location>
        <begin position="3"/>
        <end position="223"/>
    </location>
</feature>
<dbReference type="InterPro" id="IPR010099">
    <property type="entry name" value="SDR39U1"/>
</dbReference>
<protein>
    <submittedName>
        <fullName evidence="4">Epimerase family protein</fullName>
    </submittedName>
</protein>